<protein>
    <submittedName>
        <fullName evidence="7">Cytochrome C</fullName>
    </submittedName>
</protein>
<keyword evidence="3 4" id="KW-0408">Iron</keyword>
<reference evidence="8" key="1">
    <citation type="submission" date="2018-12" db="EMBL/GenBank/DDBJ databases">
        <title>Bacillus chawlae sp. nov., Bacillus glennii sp. nov., and Bacillus saganii sp. nov. Isolated from the Vehicle Assembly Building at Kennedy Space Center where the Viking Spacecraft were Assembled.</title>
        <authorList>
            <person name="Seuylemezian A."/>
            <person name="Vaishampayan P."/>
        </authorList>
    </citation>
    <scope>NUCLEOTIDE SEQUENCE [LARGE SCALE GENOMIC DNA]</scope>
    <source>
        <strain evidence="8">DSM 13966</strain>
    </source>
</reference>
<accession>A0A3R9F1U3</accession>
<dbReference type="InterPro" id="IPR009056">
    <property type="entry name" value="Cyt_c-like_dom"/>
</dbReference>
<dbReference type="RefSeq" id="WP_125480199.1">
    <property type="nucleotide sequence ID" value="NZ_RSFW01000013.1"/>
</dbReference>
<evidence type="ECO:0000259" key="6">
    <source>
        <dbReference type="PROSITE" id="PS51007"/>
    </source>
</evidence>
<name>A0A3R9F1U3_9BACI</name>
<evidence type="ECO:0000256" key="3">
    <source>
        <dbReference type="ARBA" id="ARBA00023004"/>
    </source>
</evidence>
<proteinExistence type="predicted"/>
<dbReference type="Proteomes" id="UP000279911">
    <property type="component" value="Unassembled WGS sequence"/>
</dbReference>
<evidence type="ECO:0000313" key="7">
    <source>
        <dbReference type="EMBL" id="RSD27209.1"/>
    </source>
</evidence>
<dbReference type="InterPro" id="IPR036909">
    <property type="entry name" value="Cyt_c-like_dom_sf"/>
</dbReference>
<evidence type="ECO:0000256" key="1">
    <source>
        <dbReference type="ARBA" id="ARBA00022617"/>
    </source>
</evidence>
<evidence type="ECO:0000256" key="2">
    <source>
        <dbReference type="ARBA" id="ARBA00022723"/>
    </source>
</evidence>
<dbReference type="GO" id="GO:0009055">
    <property type="term" value="F:electron transfer activity"/>
    <property type="evidence" value="ECO:0007669"/>
    <property type="project" value="InterPro"/>
</dbReference>
<evidence type="ECO:0000256" key="5">
    <source>
        <dbReference type="SAM" id="MobiDB-lite"/>
    </source>
</evidence>
<gene>
    <name evidence="7" type="ORF">EJA10_11775</name>
</gene>
<feature type="domain" description="Cytochrome c" evidence="6">
    <location>
        <begin position="64"/>
        <end position="149"/>
    </location>
</feature>
<keyword evidence="1 4" id="KW-0349">Heme</keyword>
<dbReference type="GO" id="GO:0020037">
    <property type="term" value="F:heme binding"/>
    <property type="evidence" value="ECO:0007669"/>
    <property type="project" value="InterPro"/>
</dbReference>
<dbReference type="EMBL" id="RSFW01000013">
    <property type="protein sequence ID" value="RSD27209.1"/>
    <property type="molecule type" value="Genomic_DNA"/>
</dbReference>
<sequence>MQKALISFIISALIGLGLGYAAFEVVGQSKDAVPGESASESPDDSKPEKDNMQEEKKEQPAAETVSADGNILTSKGCLSCHSVSALNLTGGATGPDLSKAFENVEGKHGKPIDQFLKEPTSAVMSGVIGGNPLSEQEITELVKILEEASKK</sequence>
<dbReference type="SUPFAM" id="SSF46626">
    <property type="entry name" value="Cytochrome c"/>
    <property type="match status" value="1"/>
</dbReference>
<dbReference type="GO" id="GO:0046872">
    <property type="term" value="F:metal ion binding"/>
    <property type="evidence" value="ECO:0007669"/>
    <property type="project" value="UniProtKB-KW"/>
</dbReference>
<comment type="caution">
    <text evidence="7">The sequence shown here is derived from an EMBL/GenBank/DDBJ whole genome shotgun (WGS) entry which is preliminary data.</text>
</comment>
<evidence type="ECO:0000313" key="8">
    <source>
        <dbReference type="Proteomes" id="UP000279911"/>
    </source>
</evidence>
<dbReference type="OrthoDB" id="2680585at2"/>
<dbReference type="PROSITE" id="PS51007">
    <property type="entry name" value="CYTC"/>
    <property type="match status" value="1"/>
</dbReference>
<feature type="region of interest" description="Disordered" evidence="5">
    <location>
        <begin position="31"/>
        <end position="68"/>
    </location>
</feature>
<dbReference type="AlphaFoldDB" id="A0A3R9F1U3"/>
<dbReference type="Gene3D" id="1.10.760.10">
    <property type="entry name" value="Cytochrome c-like domain"/>
    <property type="match status" value="1"/>
</dbReference>
<keyword evidence="2 4" id="KW-0479">Metal-binding</keyword>
<feature type="compositionally biased region" description="Basic and acidic residues" evidence="5">
    <location>
        <begin position="43"/>
        <end position="60"/>
    </location>
</feature>
<evidence type="ECO:0000256" key="4">
    <source>
        <dbReference type="PROSITE-ProRule" id="PRU00433"/>
    </source>
</evidence>
<organism evidence="7 8">
    <name type="scientific">Mesobacillus subterraneus</name>
    <dbReference type="NCBI Taxonomy" id="285983"/>
    <lineage>
        <taxon>Bacteria</taxon>
        <taxon>Bacillati</taxon>
        <taxon>Bacillota</taxon>
        <taxon>Bacilli</taxon>
        <taxon>Bacillales</taxon>
        <taxon>Bacillaceae</taxon>
        <taxon>Mesobacillus</taxon>
    </lineage>
</organism>